<evidence type="ECO:0000313" key="5">
    <source>
        <dbReference type="EMBL" id="KAK2145255.1"/>
    </source>
</evidence>
<dbReference type="Proteomes" id="UP001208570">
    <property type="component" value="Unassembled WGS sequence"/>
</dbReference>
<dbReference type="Gene3D" id="2.60.40.10">
    <property type="entry name" value="Immunoglobulins"/>
    <property type="match status" value="1"/>
</dbReference>
<evidence type="ECO:0000256" key="1">
    <source>
        <dbReference type="PROSITE-ProRule" id="PRU00461"/>
    </source>
</evidence>
<dbReference type="SUPFAM" id="SSF81296">
    <property type="entry name" value="E set domains"/>
    <property type="match status" value="2"/>
</dbReference>
<dbReference type="PANTHER" id="PTHR46513">
    <property type="entry name" value="VITELLOGENIN RECEPTOR-LIKE PROTEIN-RELATED-RELATED"/>
    <property type="match status" value="1"/>
</dbReference>
<feature type="transmembrane region" description="Helical" evidence="3">
    <location>
        <begin position="856"/>
        <end position="879"/>
    </location>
</feature>
<dbReference type="Pfam" id="PF01833">
    <property type="entry name" value="TIG"/>
    <property type="match status" value="2"/>
</dbReference>
<dbReference type="SUPFAM" id="SSF63825">
    <property type="entry name" value="YWTD domain"/>
    <property type="match status" value="2"/>
</dbReference>
<sequence length="911" mass="102182">MATGCFRTMSTISIVVFFLSAVVIDLDATSDLLFVAKKTGLYYMNLLDPQYPITYIPAKGVTNAASLDYDPLNEYVYWSDLDLNTISRARLNGKDQSVIINTVNQPTSVVLDIHERYLYWANSGDGTIERSYTDGTERKVVIGQGLDEPNTIVLDHLNGIPGYKLVCRNRQTGLRGAVAMYIGDDLNYIIRDDISVNIDGLTINSSKGIIYWTEFMMGNSAGYWINVANANGSDPEKLWRFGVTDIDVYGEFLCFSSILGLSMVNTSLPQITARSVISLINSYIRSMSAFRTNSGQNILIVGSNGRVREISLDLEQDLGRTIVWKSGDVYYVDYDPQQDKIYWSNFNAIYSVNRNGSDLKTLLTGDWWWSADLAVSWYTKELFFTNNVNNTVERITLMGEDRTTIIENTLSVSSIAVDMINNHIYWTEGRSIRRATFSGDEQVEIVGNLVKPYGIIVDVGNQLMYWANDDDDDADFIYVANMDGSNIEKKSLTRGPSHLQNRHFFTLSGEIIYWIDANSTLQKMNTSRWTDNSVVIFSEMDYTGIRVVQVNVTVYSVSPLFGPVAGGTQVIIRGEDFPSEAVKVQIGLATECNITFANSTTIIAVTGQVDLSYADTEHSISVIFNSNTSATLEIKFRFKRNPKITSIHPLTTLRVGGTKLIVTGENLDAVVRPLLRVTRLLRTVKSTDGTIINELVEIYHEAKEDLFIQTRRVKREADRTETETIYIGLIFDGFVKYQNLSKSINTESYGILTIVEPPRFATDDANRVFVFRRGQLLDIKGQDVDNVLKEDYEVEVADSRCNVSKISNTYLYCMPPQTEPSLESKESSHSYPIVVRIGQNIKLTAGNLNYKSNSNIYIGIGCGAVILLALIIVIVVCYNKRHREKPQHRGPGNDKSISHTIELPPVNNDYA</sequence>
<dbReference type="InterPro" id="IPR014756">
    <property type="entry name" value="Ig_E-set"/>
</dbReference>
<name>A0AAD9MTW6_9ANNE</name>
<dbReference type="SMART" id="SM00429">
    <property type="entry name" value="IPT"/>
    <property type="match status" value="2"/>
</dbReference>
<accession>A0AAD9MTW6</accession>
<evidence type="ECO:0000313" key="6">
    <source>
        <dbReference type="Proteomes" id="UP001208570"/>
    </source>
</evidence>
<dbReference type="Pfam" id="PF00058">
    <property type="entry name" value="Ldl_recept_b"/>
    <property type="match status" value="2"/>
</dbReference>
<dbReference type="SMART" id="SM00135">
    <property type="entry name" value="LY"/>
    <property type="match status" value="7"/>
</dbReference>
<keyword evidence="3" id="KW-0812">Transmembrane</keyword>
<feature type="region of interest" description="Disordered" evidence="2">
    <location>
        <begin position="884"/>
        <end position="911"/>
    </location>
</feature>
<dbReference type="CDD" id="cd00603">
    <property type="entry name" value="IPT_PCSR"/>
    <property type="match status" value="1"/>
</dbReference>
<feature type="domain" description="IPT/TIG" evidence="4">
    <location>
        <begin position="551"/>
        <end position="639"/>
    </location>
</feature>
<reference evidence="5" key="1">
    <citation type="journal article" date="2023" name="Mol. Biol. Evol.">
        <title>Third-Generation Sequencing Reveals the Adaptive Role of the Epigenome in Three Deep-Sea Polychaetes.</title>
        <authorList>
            <person name="Perez M."/>
            <person name="Aroh O."/>
            <person name="Sun Y."/>
            <person name="Lan Y."/>
            <person name="Juniper S.K."/>
            <person name="Young C.R."/>
            <person name="Angers B."/>
            <person name="Qian P.Y."/>
        </authorList>
    </citation>
    <scope>NUCLEOTIDE SEQUENCE</scope>
    <source>
        <strain evidence="5">P08H-3</strain>
    </source>
</reference>
<keyword evidence="3" id="KW-0472">Membrane</keyword>
<dbReference type="PROSITE" id="PS51120">
    <property type="entry name" value="LDLRB"/>
    <property type="match status" value="2"/>
</dbReference>
<protein>
    <recommendedName>
        <fullName evidence="4">IPT/TIG domain-containing protein</fullName>
    </recommendedName>
</protein>
<feature type="repeat" description="LDL-receptor class B" evidence="1">
    <location>
        <begin position="116"/>
        <end position="158"/>
    </location>
</feature>
<feature type="repeat" description="LDL-receptor class B" evidence="1">
    <location>
        <begin position="74"/>
        <end position="115"/>
    </location>
</feature>
<proteinExistence type="predicted"/>
<keyword evidence="6" id="KW-1185">Reference proteome</keyword>
<dbReference type="InterPro" id="IPR002909">
    <property type="entry name" value="IPT_dom"/>
</dbReference>
<evidence type="ECO:0000259" key="4">
    <source>
        <dbReference type="SMART" id="SM00429"/>
    </source>
</evidence>
<gene>
    <name evidence="5" type="ORF">LSH36_692g02021</name>
</gene>
<dbReference type="PANTHER" id="PTHR46513:SF44">
    <property type="entry name" value="LDL RECEPTOR RELATED PROTEIN 4"/>
    <property type="match status" value="1"/>
</dbReference>
<dbReference type="InterPro" id="IPR013783">
    <property type="entry name" value="Ig-like_fold"/>
</dbReference>
<evidence type="ECO:0000256" key="3">
    <source>
        <dbReference type="SAM" id="Phobius"/>
    </source>
</evidence>
<dbReference type="InterPro" id="IPR011042">
    <property type="entry name" value="6-blade_b-propeller_TolB-like"/>
</dbReference>
<organism evidence="5 6">
    <name type="scientific">Paralvinella palmiformis</name>
    <dbReference type="NCBI Taxonomy" id="53620"/>
    <lineage>
        <taxon>Eukaryota</taxon>
        <taxon>Metazoa</taxon>
        <taxon>Spiralia</taxon>
        <taxon>Lophotrochozoa</taxon>
        <taxon>Annelida</taxon>
        <taxon>Polychaeta</taxon>
        <taxon>Sedentaria</taxon>
        <taxon>Canalipalpata</taxon>
        <taxon>Terebellida</taxon>
        <taxon>Terebelliformia</taxon>
        <taxon>Alvinellidae</taxon>
        <taxon>Paralvinella</taxon>
    </lineage>
</organism>
<dbReference type="InterPro" id="IPR050778">
    <property type="entry name" value="Cueball_EGF_LRP_Nidogen"/>
</dbReference>
<evidence type="ECO:0000256" key="2">
    <source>
        <dbReference type="SAM" id="MobiDB-lite"/>
    </source>
</evidence>
<comment type="caution">
    <text evidence="5">The sequence shown here is derived from an EMBL/GenBank/DDBJ whole genome shotgun (WGS) entry which is preliminary data.</text>
</comment>
<feature type="domain" description="IPT/TIG" evidence="4">
    <location>
        <begin position="641"/>
        <end position="729"/>
    </location>
</feature>
<dbReference type="InterPro" id="IPR000033">
    <property type="entry name" value="LDLR_classB_rpt"/>
</dbReference>
<dbReference type="AlphaFoldDB" id="A0AAD9MTW6"/>
<dbReference type="EMBL" id="JAODUP010000692">
    <property type="protein sequence ID" value="KAK2145255.1"/>
    <property type="molecule type" value="Genomic_DNA"/>
</dbReference>
<dbReference type="Gene3D" id="2.120.10.30">
    <property type="entry name" value="TolB, C-terminal domain"/>
    <property type="match status" value="2"/>
</dbReference>
<dbReference type="CDD" id="cd00102">
    <property type="entry name" value="IPT"/>
    <property type="match status" value="1"/>
</dbReference>
<keyword evidence="3" id="KW-1133">Transmembrane helix</keyword>